<keyword evidence="2" id="KW-1185">Reference proteome</keyword>
<evidence type="ECO:0000313" key="2">
    <source>
        <dbReference type="Proteomes" id="UP000228976"/>
    </source>
</evidence>
<reference evidence="1 2" key="1">
    <citation type="journal article" date="2017" name="BMC Genomics">
        <title>Comparative genomic and phylogenomic analyses of the Bifidobacteriaceae family.</title>
        <authorList>
            <person name="Lugli G.A."/>
            <person name="Milani C."/>
            <person name="Turroni F."/>
            <person name="Duranti S."/>
            <person name="Mancabelli L."/>
            <person name="Mangifesta M."/>
            <person name="Ferrario C."/>
            <person name="Modesto M."/>
            <person name="Mattarelli P."/>
            <person name="Jiri K."/>
            <person name="van Sinderen D."/>
            <person name="Ventura M."/>
        </authorList>
    </citation>
    <scope>NUCLEOTIDE SEQUENCE [LARGE SCALE GENOMIC DNA]</scope>
    <source>
        <strain evidence="1 2">LMG 21773</strain>
    </source>
</reference>
<dbReference type="RefSeq" id="WP_244569679.1">
    <property type="nucleotide sequence ID" value="NZ_MWWU01000010.1"/>
</dbReference>
<dbReference type="Proteomes" id="UP000228976">
    <property type="component" value="Unassembled WGS sequence"/>
</dbReference>
<comment type="caution">
    <text evidence="1">The sequence shown here is derived from an EMBL/GenBank/DDBJ whole genome shotgun (WGS) entry which is preliminary data.</text>
</comment>
<sequence length="169" mass="18304">MAQHTVNVVDEPDSHRLTLGQEVQHLIEKAISRRPFVSRMQNASAQVTAQAGSAATNAGSAAMNSASAAVATSFTVRNLPARVVLPHLEKWQRVVTVGDSVNEGLWDPVDTSLDMTTFENQSAHNETPLFGWTDRLAGKISARGVEQGLSPVLYANLAIRGKLIRYIVE</sequence>
<organism evidence="1 2">
    <name type="scientific">Aeriscardovia aeriphila</name>
    <dbReference type="NCBI Taxonomy" id="218139"/>
    <lineage>
        <taxon>Bacteria</taxon>
        <taxon>Bacillati</taxon>
        <taxon>Actinomycetota</taxon>
        <taxon>Actinomycetes</taxon>
        <taxon>Bifidobacteriales</taxon>
        <taxon>Bifidobacteriaceae</taxon>
        <taxon>Aeriscardovia</taxon>
    </lineage>
</organism>
<accession>A0A261F6B4</accession>
<gene>
    <name evidence="1" type="ORF">AEAE_1287</name>
</gene>
<proteinExistence type="predicted"/>
<dbReference type="EMBL" id="MWWU01000010">
    <property type="protein sequence ID" value="OZG54670.1"/>
    <property type="molecule type" value="Genomic_DNA"/>
</dbReference>
<protein>
    <submittedName>
        <fullName evidence="1">Lipase</fullName>
    </submittedName>
</protein>
<dbReference type="AlphaFoldDB" id="A0A261F6B4"/>
<evidence type="ECO:0000313" key="1">
    <source>
        <dbReference type="EMBL" id="OZG54670.1"/>
    </source>
</evidence>
<feature type="non-terminal residue" evidence="1">
    <location>
        <position position="169"/>
    </location>
</feature>
<name>A0A261F6B4_9BIFI</name>